<reference evidence="3" key="1">
    <citation type="submission" date="2016-10" db="EMBL/GenBank/DDBJ databases">
        <authorList>
            <person name="Jeantristanb JTB J.-T."/>
            <person name="Ricardo R."/>
        </authorList>
    </citation>
    <scope>NUCLEOTIDE SEQUENCE [LARGE SCALE GENOMIC DNA]</scope>
</reference>
<evidence type="ECO:0000313" key="2">
    <source>
        <dbReference type="EMBL" id="SDA03764.1"/>
    </source>
</evidence>
<feature type="region of interest" description="Disordered" evidence="1">
    <location>
        <begin position="676"/>
        <end position="715"/>
    </location>
</feature>
<feature type="compositionally biased region" description="Low complexity" evidence="1">
    <location>
        <begin position="110"/>
        <end position="127"/>
    </location>
</feature>
<gene>
    <name evidence="2" type="ORF">BZ3500_MVSOF-1268-A1-R1_CHR11-1G03204</name>
</gene>
<dbReference type="STRING" id="289078.A0A2X0LA76"/>
<feature type="compositionally biased region" description="Gly residues" evidence="1">
    <location>
        <begin position="151"/>
        <end position="163"/>
    </location>
</feature>
<dbReference type="AlphaFoldDB" id="A0A2X0LA76"/>
<evidence type="ECO:0000313" key="3">
    <source>
        <dbReference type="Proteomes" id="UP000249723"/>
    </source>
</evidence>
<dbReference type="Proteomes" id="UP000249723">
    <property type="component" value="Unassembled WGS sequence"/>
</dbReference>
<feature type="compositionally biased region" description="Low complexity" evidence="1">
    <location>
        <begin position="11"/>
        <end position="28"/>
    </location>
</feature>
<feature type="region of interest" description="Disordered" evidence="1">
    <location>
        <begin position="1"/>
        <end position="40"/>
    </location>
</feature>
<name>A0A2X0LA76_9BASI</name>
<feature type="region of interest" description="Disordered" evidence="1">
    <location>
        <begin position="73"/>
        <end position="169"/>
    </location>
</feature>
<evidence type="ECO:0000256" key="1">
    <source>
        <dbReference type="SAM" id="MobiDB-lite"/>
    </source>
</evidence>
<organism evidence="2 3">
    <name type="scientific">Microbotryum saponariae</name>
    <dbReference type="NCBI Taxonomy" id="289078"/>
    <lineage>
        <taxon>Eukaryota</taxon>
        <taxon>Fungi</taxon>
        <taxon>Dikarya</taxon>
        <taxon>Basidiomycota</taxon>
        <taxon>Pucciniomycotina</taxon>
        <taxon>Microbotryomycetes</taxon>
        <taxon>Microbotryales</taxon>
        <taxon>Microbotryaceae</taxon>
        <taxon>Microbotryum</taxon>
    </lineage>
</organism>
<dbReference type="EMBL" id="FMWP01000138">
    <property type="protein sequence ID" value="SDA03764.1"/>
    <property type="molecule type" value="Genomic_DNA"/>
</dbReference>
<sequence length="715" mass="77672">MSGYAPTCKASGSSSSSSSSSLSSSSSSHVNAIAGSSSAGYDNDDGTSHLIPINGYVPHSTYSSTPLSPIIESSPRISHSSNGAAGFGHGIGAFHDDHDDDHHHHHHAVSTAISSPTIPSSPSSPSPHQGAFLGARGPHHRTTSSTSAQRTGGGGGGGSGPAAGVGANLFLDPPPKRSWGSGIVYVVTRLRSPRRMKAWFHAAASNGADSSPFVRTIVAAASIGFIVWLLMAMGAPPRTAAAATQRGKTPIYPKGAEPSRNLRGMLAKTFPFLGSDSSLFPFSSSSSSASSPPPGVIEFTIPTPEPYHVRLAQAQAMLDADPDSDGLAYRRFLERTTSPEGQMTHSPTMAFDHIYVLSLPHRMDRRAEMTRLANALGVKLTFVDAALKDEPFIQWIGERVAETRELRRRVMAKARKASPASIGGLHIGSDWLTPYLDKKHLKVFPQFPSDRKRYPTGNWITHLEALHTAGNHTSLKPIDEKFDLAKALNDPLEEFAVRQVHEGIISTYWGQTRALKAVVQNGDRAALIMEDDVDVEWDLERLWSRIHRKLPEDWDVTFLGHCWSREYISQSYGHSPMRLHPHIHASVMPMCLHGWAVSADGAQRLLSTFLDPWSAYSTAVDLVLPTMIRYHRIAAYSIQPPLIIQRKDGPSDLQEGSGSKWRGILRDSTVERLAKDDGTYEGMKPFDPANIDPGTKLRMGWCPSEFDDGKDGEGR</sequence>
<protein>
    <submittedName>
        <fullName evidence="2">BZ3500_MvSof-1268-A1-R1_Chr11-1g03204 protein</fullName>
    </submittedName>
</protein>
<keyword evidence="3" id="KW-1185">Reference proteome</keyword>
<proteinExistence type="predicted"/>
<accession>A0A2X0LA76</accession>